<dbReference type="PANTHER" id="PTHR33116">
    <property type="entry name" value="REVERSE TRANSCRIPTASE ZINC-BINDING DOMAIN-CONTAINING PROTEIN-RELATED-RELATED"/>
    <property type="match status" value="1"/>
</dbReference>
<reference evidence="2 3" key="1">
    <citation type="journal article" date="2021" name="bioRxiv">
        <title>Chromosome-scale and haplotype-resolved genome assembly of a tetraploid potato cultivar.</title>
        <authorList>
            <person name="Sun H."/>
            <person name="Jiao W.-B."/>
            <person name="Krause K."/>
            <person name="Campoy J.A."/>
            <person name="Goel M."/>
            <person name="Folz-Donahue K."/>
            <person name="Kukat C."/>
            <person name="Huettel B."/>
            <person name="Schneeberger K."/>
        </authorList>
    </citation>
    <scope>NUCLEOTIDE SEQUENCE [LARGE SCALE GENOMIC DNA]</scope>
    <source>
        <strain evidence="2">SolTubOtavaFocal</strain>
        <tissue evidence="2">Leaves</tissue>
    </source>
</reference>
<organism evidence="2 3">
    <name type="scientific">Solanum tuberosum</name>
    <name type="common">Potato</name>
    <dbReference type="NCBI Taxonomy" id="4113"/>
    <lineage>
        <taxon>Eukaryota</taxon>
        <taxon>Viridiplantae</taxon>
        <taxon>Streptophyta</taxon>
        <taxon>Embryophyta</taxon>
        <taxon>Tracheophyta</taxon>
        <taxon>Spermatophyta</taxon>
        <taxon>Magnoliopsida</taxon>
        <taxon>eudicotyledons</taxon>
        <taxon>Gunneridae</taxon>
        <taxon>Pentapetalae</taxon>
        <taxon>asterids</taxon>
        <taxon>lamiids</taxon>
        <taxon>Solanales</taxon>
        <taxon>Solanaceae</taxon>
        <taxon>Solanoideae</taxon>
        <taxon>Solaneae</taxon>
        <taxon>Solanum</taxon>
    </lineage>
</organism>
<dbReference type="PROSITE" id="PS50878">
    <property type="entry name" value="RT_POL"/>
    <property type="match status" value="1"/>
</dbReference>
<dbReference type="InterPro" id="IPR000477">
    <property type="entry name" value="RT_dom"/>
</dbReference>
<dbReference type="CDD" id="cd01650">
    <property type="entry name" value="RT_nLTR_like"/>
    <property type="match status" value="1"/>
</dbReference>
<name>A0ABQ7VRE7_SOLTU</name>
<evidence type="ECO:0000313" key="3">
    <source>
        <dbReference type="Proteomes" id="UP000826656"/>
    </source>
</evidence>
<dbReference type="Proteomes" id="UP000826656">
    <property type="component" value="Unassembled WGS sequence"/>
</dbReference>
<comment type="caution">
    <text evidence="2">The sequence shown here is derived from an EMBL/GenBank/DDBJ whole genome shotgun (WGS) entry which is preliminary data.</text>
</comment>
<evidence type="ECO:0000313" key="2">
    <source>
        <dbReference type="EMBL" id="KAH0771039.1"/>
    </source>
</evidence>
<proteinExistence type="predicted"/>
<keyword evidence="3" id="KW-1185">Reference proteome</keyword>
<feature type="domain" description="Reverse transcriptase" evidence="1">
    <location>
        <begin position="37"/>
        <end position="315"/>
    </location>
</feature>
<evidence type="ECO:0000259" key="1">
    <source>
        <dbReference type="PROSITE" id="PS50878"/>
    </source>
</evidence>
<dbReference type="EMBL" id="JAIVGD010000011">
    <property type="protein sequence ID" value="KAH0771039.1"/>
    <property type="molecule type" value="Genomic_DNA"/>
</dbReference>
<sequence length="431" mass="49064">MFQIDSNKSPGPDGFGSGFYRAAWSIVGEDVTSAVLEFFQNSRIPRQINTTSIALIPKVDIPEYASQFRPISCCNVIYKCISKLICSRLKSAISSIVAENQSAFVQGRSMMHNVLICHDLLRHYNRKNVSPRCLVKIDLKKAYDMVSWDFLKEVLTGFGFPGKFIKWIMLCVTTTMFSVKVNGENHEYFAGRRGLRQGDPISHLLFVLVMEYLLRTLQKMSLLPEFRYHPMCKKVKLTHLIFADDLMIFCKGNLASVNRVIEALSHFSATIGLEANMEKSSVFLAGIDDDTRNQIIKRTWFAVGEFPIKYLGLPLSAKKWRKTDCWSLIDKITQRINVTYSKKLSYAGRLQVINDVLFSIHSFWGAVFILPQSVLNEVDKICRSYLWGSSDEEKKKVALVSWDKVCHPKRRGGLNIKGSNTWNITSVGQLI</sequence>
<dbReference type="PANTHER" id="PTHR33116:SF84">
    <property type="entry name" value="RNA-DIRECTED DNA POLYMERASE"/>
    <property type="match status" value="1"/>
</dbReference>
<gene>
    <name evidence="2" type="ORF">KY290_015020</name>
</gene>
<dbReference type="InterPro" id="IPR043502">
    <property type="entry name" value="DNA/RNA_pol_sf"/>
</dbReference>
<protein>
    <recommendedName>
        <fullName evidence="1">Reverse transcriptase domain-containing protein</fullName>
    </recommendedName>
</protein>
<dbReference type="SUPFAM" id="SSF56672">
    <property type="entry name" value="DNA/RNA polymerases"/>
    <property type="match status" value="1"/>
</dbReference>
<dbReference type="Pfam" id="PF00078">
    <property type="entry name" value="RVT_1"/>
    <property type="match status" value="1"/>
</dbReference>
<accession>A0ABQ7VRE7</accession>